<organism evidence="2 3">
    <name type="scientific">Telluria antibiotica</name>
    <dbReference type="NCBI Taxonomy" id="2717319"/>
    <lineage>
        <taxon>Bacteria</taxon>
        <taxon>Pseudomonadati</taxon>
        <taxon>Pseudomonadota</taxon>
        <taxon>Betaproteobacteria</taxon>
        <taxon>Burkholderiales</taxon>
        <taxon>Oxalobacteraceae</taxon>
        <taxon>Telluria group</taxon>
        <taxon>Telluria</taxon>
    </lineage>
</organism>
<keyword evidence="3" id="KW-1185">Reference proteome</keyword>
<accession>A0ABX0PHI7</accession>
<dbReference type="Gene3D" id="2.60.120.590">
    <property type="entry name" value="Alpha-ketoglutarate-dependent dioxygenase AlkB-like"/>
    <property type="match status" value="1"/>
</dbReference>
<dbReference type="PANTHER" id="PTHR31212:SF4">
    <property type="entry name" value="ALPHA-KETOGLUTARATE-DEPENDENT DIOXYGENASE ALKB HOMOLOG 3"/>
    <property type="match status" value="1"/>
</dbReference>
<dbReference type="SUPFAM" id="SSF51197">
    <property type="entry name" value="Clavaminate synthase-like"/>
    <property type="match status" value="1"/>
</dbReference>
<evidence type="ECO:0000313" key="2">
    <source>
        <dbReference type="EMBL" id="NIA56916.1"/>
    </source>
</evidence>
<evidence type="ECO:0000313" key="3">
    <source>
        <dbReference type="Proteomes" id="UP000716322"/>
    </source>
</evidence>
<dbReference type="Proteomes" id="UP000716322">
    <property type="component" value="Unassembled WGS sequence"/>
</dbReference>
<protein>
    <submittedName>
        <fullName evidence="2">Alpha-ketoglutarate-dependent dioxygenase AlkB</fullName>
    </submittedName>
</protein>
<dbReference type="InterPro" id="IPR005123">
    <property type="entry name" value="Oxoglu/Fe-dep_dioxygenase_dom"/>
</dbReference>
<dbReference type="RefSeq" id="WP_166863003.1">
    <property type="nucleotide sequence ID" value="NZ_JAAQOM010000018.1"/>
</dbReference>
<keyword evidence="2" id="KW-0223">Dioxygenase</keyword>
<dbReference type="GO" id="GO:0051213">
    <property type="term" value="F:dioxygenase activity"/>
    <property type="evidence" value="ECO:0007669"/>
    <property type="project" value="UniProtKB-KW"/>
</dbReference>
<dbReference type="PANTHER" id="PTHR31212">
    <property type="entry name" value="ALPHA-KETOGLUTARATE-DEPENDENT DIOXYGENASE ALKB HOMOLOG 3"/>
    <property type="match status" value="1"/>
</dbReference>
<dbReference type="PROSITE" id="PS51471">
    <property type="entry name" value="FE2OG_OXY"/>
    <property type="match status" value="1"/>
</dbReference>
<comment type="caution">
    <text evidence="2">The sequence shown here is derived from an EMBL/GenBank/DDBJ whole genome shotgun (WGS) entry which is preliminary data.</text>
</comment>
<name>A0ABX0PHI7_9BURK</name>
<dbReference type="InterPro" id="IPR037151">
    <property type="entry name" value="AlkB-like_sf"/>
</dbReference>
<gene>
    <name evidence="2" type="ORF">HAV22_25155</name>
</gene>
<dbReference type="Pfam" id="PF13532">
    <property type="entry name" value="2OG-FeII_Oxy_2"/>
    <property type="match status" value="1"/>
</dbReference>
<feature type="domain" description="Fe2OG dioxygenase" evidence="1">
    <location>
        <begin position="106"/>
        <end position="203"/>
    </location>
</feature>
<evidence type="ECO:0000259" key="1">
    <source>
        <dbReference type="PROSITE" id="PS51471"/>
    </source>
</evidence>
<sequence>MSLDLFGTTLAEFNLLPCDGIVNDFGLALAPPDSDALYERLLHGLPWRPDVAVVNGIVTETARRALWYADAPFRYRHSGIDRVAEPWPGDMLDDARRLAEELAQTRFDSCVLNLYRDGTEGMAWHSDSEAAHGPHTTIASLSLGATRKFAFLHKRTRERRDMMLRHGQLIVMRGETQRHWLHAVAKTAAVSTPRISLTFRRFAG</sequence>
<proteinExistence type="predicted"/>
<reference evidence="2 3" key="1">
    <citation type="submission" date="2020-03" db="EMBL/GenBank/DDBJ databases">
        <title>Genome sequence of strain Massilia sp. TW-1.</title>
        <authorList>
            <person name="Chaudhary D.K."/>
        </authorList>
    </citation>
    <scope>NUCLEOTIDE SEQUENCE [LARGE SCALE GENOMIC DNA]</scope>
    <source>
        <strain evidence="2 3">TW-1</strain>
    </source>
</reference>
<dbReference type="EMBL" id="JAAQOM010000018">
    <property type="protein sequence ID" value="NIA56916.1"/>
    <property type="molecule type" value="Genomic_DNA"/>
</dbReference>
<dbReference type="InterPro" id="IPR027450">
    <property type="entry name" value="AlkB-like"/>
</dbReference>
<dbReference type="InterPro" id="IPR032854">
    <property type="entry name" value="ALKBH3"/>
</dbReference>
<keyword evidence="2" id="KW-0560">Oxidoreductase</keyword>